<dbReference type="InterPro" id="IPR045275">
    <property type="entry name" value="MscS_archaea/bacteria_type"/>
</dbReference>
<dbReference type="InterPro" id="IPR023408">
    <property type="entry name" value="MscS_beta-dom_sf"/>
</dbReference>
<dbReference type="Gene3D" id="2.30.30.60">
    <property type="match status" value="1"/>
</dbReference>
<dbReference type="Pfam" id="PF00924">
    <property type="entry name" value="MS_channel_2nd"/>
    <property type="match status" value="1"/>
</dbReference>
<evidence type="ECO:0000259" key="6">
    <source>
        <dbReference type="Pfam" id="PF00924"/>
    </source>
</evidence>
<evidence type="ECO:0000256" key="1">
    <source>
        <dbReference type="ARBA" id="ARBA00004370"/>
    </source>
</evidence>
<gene>
    <name evidence="7" type="ORF">ENO36_01085</name>
</gene>
<keyword evidence="3 5" id="KW-1133">Transmembrane helix</keyword>
<evidence type="ECO:0000256" key="3">
    <source>
        <dbReference type="ARBA" id="ARBA00022989"/>
    </source>
</evidence>
<dbReference type="Gene3D" id="1.10.287.1260">
    <property type="match status" value="1"/>
</dbReference>
<dbReference type="GO" id="GO:0008381">
    <property type="term" value="F:mechanosensitive monoatomic ion channel activity"/>
    <property type="evidence" value="ECO:0007669"/>
    <property type="project" value="InterPro"/>
</dbReference>
<name>A0A7C2YD58_9CREN</name>
<comment type="subcellular location">
    <subcellularLocation>
        <location evidence="1">Membrane</location>
    </subcellularLocation>
</comment>
<feature type="transmembrane region" description="Helical" evidence="5">
    <location>
        <begin position="78"/>
        <end position="98"/>
    </location>
</feature>
<organism evidence="7">
    <name type="scientific">Fervidicoccus fontis</name>
    <dbReference type="NCBI Taxonomy" id="683846"/>
    <lineage>
        <taxon>Archaea</taxon>
        <taxon>Thermoproteota</taxon>
        <taxon>Thermoprotei</taxon>
        <taxon>Fervidicoccales</taxon>
        <taxon>Fervidicoccaceae</taxon>
        <taxon>Fervidicoccus</taxon>
    </lineage>
</organism>
<comment type="caution">
    <text evidence="7">The sequence shown here is derived from an EMBL/GenBank/DDBJ whole genome shotgun (WGS) entry which is preliminary data.</text>
</comment>
<dbReference type="InterPro" id="IPR006685">
    <property type="entry name" value="MscS_channel_2nd"/>
</dbReference>
<evidence type="ECO:0000256" key="5">
    <source>
        <dbReference type="SAM" id="Phobius"/>
    </source>
</evidence>
<feature type="transmembrane region" description="Helical" evidence="5">
    <location>
        <begin position="55"/>
        <end position="72"/>
    </location>
</feature>
<evidence type="ECO:0000313" key="7">
    <source>
        <dbReference type="EMBL" id="HEU97439.1"/>
    </source>
</evidence>
<evidence type="ECO:0000256" key="2">
    <source>
        <dbReference type="ARBA" id="ARBA00022692"/>
    </source>
</evidence>
<dbReference type="PANTHER" id="PTHR30221">
    <property type="entry name" value="SMALL-CONDUCTANCE MECHANOSENSITIVE CHANNEL"/>
    <property type="match status" value="1"/>
</dbReference>
<keyword evidence="4 5" id="KW-0472">Membrane</keyword>
<dbReference type="AlphaFoldDB" id="A0A7C2YD58"/>
<sequence length="251" mass="28397">MMSLINNPIVMMLVRIIIASVFIIAIYFLTKYLSRLLDRAMSSIDRKVRREIEDVIRYIIYVIAALIAIGIISPEVSILTTLLLLLGLALIVAFSDSLRSWGSQYSIRGLGFVKLGDWIEVEGYYGRMVEETGSGIILETPKRERIFIPNNKLVSSIIVNRTTQIGSIHTITFSLPKTKNPIEAMEKIREILGSIRPELASDPEVNMKVGRGEYEFEISMEIMNANKISMIQEEIIKKTLEAFPEAKVIRS</sequence>
<dbReference type="GO" id="GO:0016020">
    <property type="term" value="C:membrane"/>
    <property type="evidence" value="ECO:0007669"/>
    <property type="project" value="UniProtKB-SubCell"/>
</dbReference>
<protein>
    <submittedName>
        <fullName evidence="7">Mechanosensitive ion channel family protein</fullName>
    </submittedName>
</protein>
<dbReference type="Proteomes" id="UP000885664">
    <property type="component" value="Unassembled WGS sequence"/>
</dbReference>
<dbReference type="EMBL" id="DSFE01000030">
    <property type="protein sequence ID" value="HEU97439.1"/>
    <property type="molecule type" value="Genomic_DNA"/>
</dbReference>
<feature type="domain" description="Mechanosensitive ion channel MscS" evidence="6">
    <location>
        <begin position="113"/>
        <end position="161"/>
    </location>
</feature>
<reference evidence="7" key="1">
    <citation type="journal article" date="2020" name="mSystems">
        <title>Genome- and Community-Level Interaction Insights into Carbon Utilization and Element Cycling Functions of Hydrothermarchaeota in Hydrothermal Sediment.</title>
        <authorList>
            <person name="Zhou Z."/>
            <person name="Liu Y."/>
            <person name="Xu W."/>
            <person name="Pan J."/>
            <person name="Luo Z.H."/>
            <person name="Li M."/>
        </authorList>
    </citation>
    <scope>NUCLEOTIDE SEQUENCE [LARGE SCALE GENOMIC DNA]</scope>
    <source>
        <strain evidence="7">SpSt-1259</strain>
    </source>
</reference>
<dbReference type="InterPro" id="IPR010920">
    <property type="entry name" value="LSM_dom_sf"/>
</dbReference>
<dbReference type="SUPFAM" id="SSF50182">
    <property type="entry name" value="Sm-like ribonucleoproteins"/>
    <property type="match status" value="1"/>
</dbReference>
<feature type="transmembrane region" description="Helical" evidence="5">
    <location>
        <begin position="12"/>
        <end position="34"/>
    </location>
</feature>
<dbReference type="PANTHER" id="PTHR30221:SF1">
    <property type="entry name" value="SMALL-CONDUCTANCE MECHANOSENSITIVE CHANNEL"/>
    <property type="match status" value="1"/>
</dbReference>
<evidence type="ECO:0000256" key="4">
    <source>
        <dbReference type="ARBA" id="ARBA00023136"/>
    </source>
</evidence>
<proteinExistence type="predicted"/>
<accession>A0A7C2YD58</accession>
<keyword evidence="2 5" id="KW-0812">Transmembrane</keyword>